<dbReference type="SUPFAM" id="SSF53098">
    <property type="entry name" value="Ribonuclease H-like"/>
    <property type="match status" value="1"/>
</dbReference>
<reference evidence="3 4" key="1">
    <citation type="journal article" date="2010" name="Stand. Genomic Sci.">
        <title>Complete genome sequence of Ilyobacter polytropus type strain (CuHbu1).</title>
        <authorList>
            <person name="Sikorski J."/>
            <person name="Chertkov O."/>
            <person name="Lapidus A."/>
            <person name="Nolan M."/>
            <person name="Lucas S."/>
            <person name="Del Rio T.G."/>
            <person name="Tice H."/>
            <person name="Cheng J.F."/>
            <person name="Tapia R."/>
            <person name="Han C."/>
            <person name="Goodwin L."/>
            <person name="Pitluck S."/>
            <person name="Liolios K."/>
            <person name="Ivanova N."/>
            <person name="Mavromatis K."/>
            <person name="Mikhailova N."/>
            <person name="Pati A."/>
            <person name="Chen A."/>
            <person name="Palaniappan K."/>
            <person name="Land M."/>
            <person name="Hauser L."/>
            <person name="Chang Y.J."/>
            <person name="Jeffries C.D."/>
            <person name="Brambilla E."/>
            <person name="Yasawong M."/>
            <person name="Rohde M."/>
            <person name="Pukall R."/>
            <person name="Spring S."/>
            <person name="Goker M."/>
            <person name="Woyke T."/>
            <person name="Bristow J."/>
            <person name="Eisen J.A."/>
            <person name="Markowitz V."/>
            <person name="Hugenholtz P."/>
            <person name="Kyrpides N.C."/>
            <person name="Klenk H.P."/>
        </authorList>
    </citation>
    <scope>NUCLEOTIDE SEQUENCE [LARGE SCALE GENOMIC DNA]</scope>
    <source>
        <strain evidence="4">ATCC 51220 / DSM 2926 / LMG 16218 / CuHBu1</strain>
    </source>
</reference>
<evidence type="ECO:0000313" key="3">
    <source>
        <dbReference type="EMBL" id="ADO83199.1"/>
    </source>
</evidence>
<dbReference type="Gene3D" id="3.30.420.10">
    <property type="entry name" value="Ribonuclease H-like superfamily/Ribonuclease H"/>
    <property type="match status" value="1"/>
</dbReference>
<keyword evidence="1" id="KW-0540">Nuclease</keyword>
<keyword evidence="1" id="KW-0963">Cytoplasm</keyword>
<dbReference type="InterPro" id="IPR017290">
    <property type="entry name" value="RNase_H_bac"/>
</dbReference>
<dbReference type="AlphaFoldDB" id="E3HAL2"/>
<keyword evidence="1" id="KW-0460">Magnesium</keyword>
<keyword evidence="1" id="KW-0255">Endonuclease</keyword>
<proteinExistence type="inferred from homology"/>
<dbReference type="EMBL" id="CP002281">
    <property type="protein sequence ID" value="ADO83199.1"/>
    <property type="molecule type" value="Genomic_DNA"/>
</dbReference>
<comment type="subcellular location">
    <subcellularLocation>
        <location evidence="1">Cytoplasm</location>
    </subcellularLocation>
</comment>
<protein>
    <recommendedName>
        <fullName evidence="1">Ribonuclease H</fullName>
        <ecNumber evidence="1">3.1.26.4</ecNumber>
    </recommendedName>
</protein>
<dbReference type="InterPro" id="IPR011320">
    <property type="entry name" value="RNase_H1_N"/>
</dbReference>
<sequence>MGKKVYAYLLESNNKKGICDTWDQCKKIVLGKKALYRSFEDINQAKKWLENPQSKPKTKKSKKFYAYYMVDTQESGITHSWEDCKSYIQAGKSRYKSFKTLEEAEKWLEKGGVYQSKEEIRRALPHGIYFDAGTGRGIGVEVRVTDKMGNSILDRCISSDKINPHGNYLTEDGMTNNFGELLGLYCAMKIALKENIRNIYGDSNLVIYFWSKGIIKRQDQKEETLKLADLVIELRKKYESLGGKIEYISGDINPADLGFHR</sequence>
<comment type="catalytic activity">
    <reaction evidence="1">
        <text>Endonucleolytic cleavage to 5'-phosphomonoester.</text>
        <dbReference type="EC" id="3.1.26.4"/>
    </reaction>
</comment>
<dbReference type="eggNOG" id="COG0328">
    <property type="taxonomic scope" value="Bacteria"/>
</dbReference>
<evidence type="ECO:0000256" key="1">
    <source>
        <dbReference type="PIRNR" id="PIRNR037839"/>
    </source>
</evidence>
<dbReference type="Pfam" id="PF01693">
    <property type="entry name" value="Cauli_VI"/>
    <property type="match status" value="2"/>
</dbReference>
<dbReference type="GO" id="GO:0004523">
    <property type="term" value="F:RNA-DNA hybrid ribonuclease activity"/>
    <property type="evidence" value="ECO:0007669"/>
    <property type="project" value="UniProtKB-UniRule"/>
</dbReference>
<feature type="domain" description="Ribonuclease H1 N-terminal" evidence="2">
    <location>
        <begin position="73"/>
        <end position="107"/>
    </location>
</feature>
<dbReference type="GO" id="GO:0046872">
    <property type="term" value="F:metal ion binding"/>
    <property type="evidence" value="ECO:0007669"/>
    <property type="project" value="UniProtKB-KW"/>
</dbReference>
<dbReference type="HOGENOM" id="CLU_093125_0_0_0"/>
<dbReference type="InterPro" id="IPR037056">
    <property type="entry name" value="RNase_H1_N_sf"/>
</dbReference>
<evidence type="ECO:0000259" key="2">
    <source>
        <dbReference type="Pfam" id="PF01693"/>
    </source>
</evidence>
<keyword evidence="1" id="KW-0479">Metal-binding</keyword>
<feature type="domain" description="Ribonuclease H1 N-terminal" evidence="2">
    <location>
        <begin position="14"/>
        <end position="48"/>
    </location>
</feature>
<evidence type="ECO:0000313" key="4">
    <source>
        <dbReference type="Proteomes" id="UP000006875"/>
    </source>
</evidence>
<keyword evidence="1" id="KW-0378">Hydrolase</keyword>
<dbReference type="KEGG" id="ipo:Ilyop_1419"/>
<dbReference type="Gene3D" id="3.40.970.10">
    <property type="entry name" value="Ribonuclease H1, N-terminal domain"/>
    <property type="match status" value="2"/>
</dbReference>
<name>E3HAL2_ILYPC</name>
<dbReference type="PIRSF" id="PIRSF037839">
    <property type="entry name" value="Ribonuclease_H"/>
    <property type="match status" value="1"/>
</dbReference>
<dbReference type="GO" id="GO:0003676">
    <property type="term" value="F:nucleic acid binding"/>
    <property type="evidence" value="ECO:0007669"/>
    <property type="project" value="UniProtKB-UniRule"/>
</dbReference>
<comment type="similarity">
    <text evidence="1">Belongs to the RNase H family.</text>
</comment>
<dbReference type="GO" id="GO:0005737">
    <property type="term" value="C:cytoplasm"/>
    <property type="evidence" value="ECO:0007669"/>
    <property type="project" value="UniProtKB-SubCell"/>
</dbReference>
<dbReference type="InterPro" id="IPR012337">
    <property type="entry name" value="RNaseH-like_sf"/>
</dbReference>
<dbReference type="OrthoDB" id="9811552at2"/>
<accession>E3HAL2</accession>
<gene>
    <name evidence="3" type="ordered locus">Ilyop_1419</name>
</gene>
<comment type="function">
    <text evidence="1">Endonuclease that specifically degrades the RNA of RNA-DNA hybrids.</text>
</comment>
<dbReference type="InterPro" id="IPR036397">
    <property type="entry name" value="RNaseH_sf"/>
</dbReference>
<dbReference type="STRING" id="572544.Ilyop_1419"/>
<organism evidence="3 4">
    <name type="scientific">Ilyobacter polytropus (strain ATCC 51220 / DSM 2926 / LMG 16218 / CuHBu1)</name>
    <dbReference type="NCBI Taxonomy" id="572544"/>
    <lineage>
        <taxon>Bacteria</taxon>
        <taxon>Fusobacteriati</taxon>
        <taxon>Fusobacteriota</taxon>
        <taxon>Fusobacteriia</taxon>
        <taxon>Fusobacteriales</taxon>
        <taxon>Fusobacteriaceae</taxon>
        <taxon>Ilyobacter</taxon>
    </lineage>
</organism>
<dbReference type="RefSeq" id="WP_013387866.1">
    <property type="nucleotide sequence ID" value="NC_014632.1"/>
</dbReference>
<keyword evidence="4" id="KW-1185">Reference proteome</keyword>
<dbReference type="EC" id="3.1.26.4" evidence="1"/>
<dbReference type="Proteomes" id="UP000006875">
    <property type="component" value="Chromosome"/>
</dbReference>